<evidence type="ECO:0000259" key="1">
    <source>
        <dbReference type="Pfam" id="PF07238"/>
    </source>
</evidence>
<evidence type="ECO:0000313" key="3">
    <source>
        <dbReference type="Proteomes" id="UP000476030"/>
    </source>
</evidence>
<accession>A0A6L8W2T7</accession>
<dbReference type="Pfam" id="PF07238">
    <property type="entry name" value="PilZ"/>
    <property type="match status" value="1"/>
</dbReference>
<proteinExistence type="predicted"/>
<comment type="caution">
    <text evidence="2">The sequence shown here is derived from an EMBL/GenBank/DDBJ whole genome shotgun (WGS) entry which is preliminary data.</text>
</comment>
<feature type="domain" description="PilZ" evidence="1">
    <location>
        <begin position="29"/>
        <end position="125"/>
    </location>
</feature>
<dbReference type="GO" id="GO:0035438">
    <property type="term" value="F:cyclic-di-GMP binding"/>
    <property type="evidence" value="ECO:0007669"/>
    <property type="project" value="InterPro"/>
</dbReference>
<dbReference type="Gene3D" id="2.40.10.220">
    <property type="entry name" value="predicted glycosyltransferase like domains"/>
    <property type="match status" value="1"/>
</dbReference>
<protein>
    <recommendedName>
        <fullName evidence="1">PilZ domain-containing protein</fullName>
    </recommendedName>
</protein>
<gene>
    <name evidence="2" type="ORF">GQE98_01935</name>
</gene>
<dbReference type="InterPro" id="IPR009875">
    <property type="entry name" value="PilZ_domain"/>
</dbReference>
<dbReference type="SUPFAM" id="SSF141371">
    <property type="entry name" value="PilZ domain-like"/>
    <property type="match status" value="1"/>
</dbReference>
<evidence type="ECO:0000313" key="2">
    <source>
        <dbReference type="EMBL" id="MZR29385.1"/>
    </source>
</evidence>
<reference evidence="2 3" key="1">
    <citation type="submission" date="2019-12" db="EMBL/GenBank/DDBJ databases">
        <title>Snethiella sp. nov. sp. isolated from sea sand.</title>
        <authorList>
            <person name="Kim J."/>
            <person name="Jeong S.E."/>
            <person name="Jung H.S."/>
            <person name="Jeon C.O."/>
        </authorList>
    </citation>
    <scope>NUCLEOTIDE SEQUENCE [LARGE SCALE GENOMIC DNA]</scope>
    <source>
        <strain evidence="2 3">DP05</strain>
    </source>
</reference>
<dbReference type="Proteomes" id="UP000476030">
    <property type="component" value="Unassembled WGS sequence"/>
</dbReference>
<name>A0A6L8W2T7_9PROT</name>
<dbReference type="AlphaFoldDB" id="A0A6L8W2T7"/>
<dbReference type="RefSeq" id="WP_161313861.1">
    <property type="nucleotide sequence ID" value="NZ_WTUW01000001.1"/>
</dbReference>
<organism evidence="2 3">
    <name type="scientific">Sneathiella litorea</name>
    <dbReference type="NCBI Taxonomy" id="2606216"/>
    <lineage>
        <taxon>Bacteria</taxon>
        <taxon>Pseudomonadati</taxon>
        <taxon>Pseudomonadota</taxon>
        <taxon>Alphaproteobacteria</taxon>
        <taxon>Sneathiellales</taxon>
        <taxon>Sneathiellaceae</taxon>
        <taxon>Sneathiella</taxon>
    </lineage>
</organism>
<dbReference type="EMBL" id="WTUW01000001">
    <property type="protein sequence ID" value="MZR29385.1"/>
    <property type="molecule type" value="Genomic_DNA"/>
</dbReference>
<keyword evidence="3" id="KW-1185">Reference proteome</keyword>
<sequence>MIIAKDIKKMLRALEVESDHKKNGTAADRKFRRADVKWPATIRAERGHACLHEEEREVSGIIKDISANGARIDVDGLFFEKNNLLLQTAQLGAIRCDLVWRRGNKIGLQFSEDPEKILRKLQELIPGFENPLS</sequence>